<keyword evidence="2" id="KW-1185">Reference proteome</keyword>
<comment type="caution">
    <text evidence="1">The sequence shown here is derived from an EMBL/GenBank/DDBJ whole genome shotgun (WGS) entry which is preliminary data.</text>
</comment>
<name>A0AAW2YQL4_9EUKA</name>
<evidence type="ECO:0000313" key="2">
    <source>
        <dbReference type="Proteomes" id="UP001431209"/>
    </source>
</evidence>
<dbReference type="Proteomes" id="UP001431209">
    <property type="component" value="Unassembled WGS sequence"/>
</dbReference>
<dbReference type="EMBL" id="JAOPGA020000382">
    <property type="protein sequence ID" value="KAL0478417.1"/>
    <property type="molecule type" value="Genomic_DNA"/>
</dbReference>
<keyword evidence="1" id="KW-0548">Nucleotidyltransferase</keyword>
<organism evidence="1 2">
    <name type="scientific">Acrasis kona</name>
    <dbReference type="NCBI Taxonomy" id="1008807"/>
    <lineage>
        <taxon>Eukaryota</taxon>
        <taxon>Discoba</taxon>
        <taxon>Heterolobosea</taxon>
        <taxon>Tetramitia</taxon>
        <taxon>Eutetramitia</taxon>
        <taxon>Acrasidae</taxon>
        <taxon>Acrasis</taxon>
    </lineage>
</organism>
<protein>
    <submittedName>
        <fullName evidence="1">Nicotinate-nucleotide adenylyltransferase</fullName>
    </submittedName>
</protein>
<gene>
    <name evidence="1" type="ORF">AKO1_008633</name>
</gene>
<keyword evidence="1" id="KW-0808">Transferase</keyword>
<sequence>MNIGFENVPTEIRGGCLDNCLYRLPNTTDIKRYAIHSGLPKNSSHIAIAIEYKIKMFIGKSVPRYELKEEEITKINNEIERMIKEKFLNNEVPSLEFLLY</sequence>
<accession>A0AAW2YQL4</accession>
<reference evidence="1 2" key="1">
    <citation type="submission" date="2024-03" db="EMBL/GenBank/DDBJ databases">
        <title>The Acrasis kona genome and developmental transcriptomes reveal deep origins of eukaryotic multicellular pathways.</title>
        <authorList>
            <person name="Sheikh S."/>
            <person name="Fu C.-J."/>
            <person name="Brown M.W."/>
            <person name="Baldauf S.L."/>
        </authorList>
    </citation>
    <scope>NUCLEOTIDE SEQUENCE [LARGE SCALE GENOMIC DNA]</scope>
    <source>
        <strain evidence="1 2">ATCC MYA-3509</strain>
    </source>
</reference>
<proteinExistence type="predicted"/>
<dbReference type="GO" id="GO:0016779">
    <property type="term" value="F:nucleotidyltransferase activity"/>
    <property type="evidence" value="ECO:0007669"/>
    <property type="project" value="UniProtKB-KW"/>
</dbReference>
<dbReference type="AlphaFoldDB" id="A0AAW2YQL4"/>
<evidence type="ECO:0000313" key="1">
    <source>
        <dbReference type="EMBL" id="KAL0478417.1"/>
    </source>
</evidence>